<keyword evidence="1" id="KW-0378">Hydrolase</keyword>
<dbReference type="GO" id="GO:0005634">
    <property type="term" value="C:nucleus"/>
    <property type="evidence" value="ECO:0007669"/>
    <property type="project" value="TreeGrafter"/>
</dbReference>
<evidence type="ECO:0000313" key="4">
    <source>
        <dbReference type="Proteomes" id="UP000016665"/>
    </source>
</evidence>
<evidence type="ECO:0008006" key="5">
    <source>
        <dbReference type="Google" id="ProtNLM"/>
    </source>
</evidence>
<dbReference type="GO" id="GO:0033550">
    <property type="term" value="F:MAP kinase tyrosine phosphatase activity"/>
    <property type="evidence" value="ECO:0007669"/>
    <property type="project" value="TreeGrafter"/>
</dbReference>
<organism evidence="3 4">
    <name type="scientific">Ficedula albicollis</name>
    <name type="common">Collared flycatcher</name>
    <name type="synonym">Muscicapa albicollis</name>
    <dbReference type="NCBI Taxonomy" id="59894"/>
    <lineage>
        <taxon>Eukaryota</taxon>
        <taxon>Metazoa</taxon>
        <taxon>Chordata</taxon>
        <taxon>Craniata</taxon>
        <taxon>Vertebrata</taxon>
        <taxon>Euteleostomi</taxon>
        <taxon>Archelosauria</taxon>
        <taxon>Archosauria</taxon>
        <taxon>Dinosauria</taxon>
        <taxon>Saurischia</taxon>
        <taxon>Theropoda</taxon>
        <taxon>Coelurosauria</taxon>
        <taxon>Aves</taxon>
        <taxon>Neognathae</taxon>
        <taxon>Neoaves</taxon>
        <taxon>Telluraves</taxon>
        <taxon>Australaves</taxon>
        <taxon>Passeriformes</taxon>
        <taxon>Muscicapidae</taxon>
        <taxon>Ficedula</taxon>
    </lineage>
</organism>
<dbReference type="SUPFAM" id="SSF52799">
    <property type="entry name" value="(Phosphotyrosine protein) phosphatases II"/>
    <property type="match status" value="1"/>
</dbReference>
<dbReference type="Gene3D" id="3.90.190.10">
    <property type="entry name" value="Protein tyrosine phosphatase superfamily"/>
    <property type="match status" value="1"/>
</dbReference>
<dbReference type="Proteomes" id="UP000016665">
    <property type="component" value="Chromosome 1A"/>
</dbReference>
<dbReference type="AlphaFoldDB" id="A0A803V3W8"/>
<accession>A0A803V3W8</accession>
<name>A0A803V3W8_FICAL</name>
<dbReference type="InterPro" id="IPR029021">
    <property type="entry name" value="Prot-tyrosine_phosphatase-like"/>
</dbReference>
<reference evidence="3 4" key="1">
    <citation type="journal article" date="2012" name="Nature">
        <title>The genomic landscape of species divergence in Ficedula flycatchers.</title>
        <authorList>
            <person name="Ellegren H."/>
            <person name="Smeds L."/>
            <person name="Burri R."/>
            <person name="Olason P.I."/>
            <person name="Backstrom N."/>
            <person name="Kawakami T."/>
            <person name="Kunstner A."/>
            <person name="Makinen H."/>
            <person name="Nadachowska-Brzyska K."/>
            <person name="Qvarnstrom A."/>
            <person name="Uebbing S."/>
            <person name="Wolf J.B."/>
        </authorList>
    </citation>
    <scope>NUCLEOTIDE SEQUENCE [LARGE SCALE GENOMIC DNA]</scope>
</reference>
<sequence>VNKENYSLDSLVDIMKKKRPTISPNFNFLGQLLDFEKKIKNQSPPSAVRRRPRQPDRGDSRRSWHEESSFEKQFKRRSCQMEFGDSILVDNRSREELGKVGSQSSFSGSMEIIEVS</sequence>
<dbReference type="GO" id="GO:0043409">
    <property type="term" value="P:negative regulation of MAPK cascade"/>
    <property type="evidence" value="ECO:0007669"/>
    <property type="project" value="TreeGrafter"/>
</dbReference>
<evidence type="ECO:0000313" key="3">
    <source>
        <dbReference type="Ensembl" id="ENSFALP00000017424.1"/>
    </source>
</evidence>
<keyword evidence="4" id="KW-1185">Reference proteome</keyword>
<keyword evidence="1" id="KW-0904">Protein phosphatase</keyword>
<feature type="region of interest" description="Disordered" evidence="2">
    <location>
        <begin position="39"/>
        <end position="72"/>
    </location>
</feature>
<protein>
    <recommendedName>
        <fullName evidence="5">Dual specificity phosphatase catalytic domain-containing protein</fullName>
    </recommendedName>
</protein>
<dbReference type="GO" id="GO:0017017">
    <property type="term" value="F:MAP kinase tyrosine/serine/threonine phosphatase activity"/>
    <property type="evidence" value="ECO:0007669"/>
    <property type="project" value="TreeGrafter"/>
</dbReference>
<evidence type="ECO:0000256" key="1">
    <source>
        <dbReference type="ARBA" id="ARBA00022912"/>
    </source>
</evidence>
<dbReference type="GO" id="GO:0008330">
    <property type="term" value="F:protein tyrosine/threonine phosphatase activity"/>
    <property type="evidence" value="ECO:0007669"/>
    <property type="project" value="TreeGrafter"/>
</dbReference>
<evidence type="ECO:0000256" key="2">
    <source>
        <dbReference type="SAM" id="MobiDB-lite"/>
    </source>
</evidence>
<feature type="compositionally biased region" description="Basic and acidic residues" evidence="2">
    <location>
        <begin position="53"/>
        <end position="72"/>
    </location>
</feature>
<dbReference type="GeneTree" id="ENSGT00940000157164"/>
<reference evidence="3" key="2">
    <citation type="submission" date="2025-08" db="UniProtKB">
        <authorList>
            <consortium name="Ensembl"/>
        </authorList>
    </citation>
    <scope>IDENTIFICATION</scope>
</reference>
<dbReference type="Ensembl" id="ENSFALT00000025616.1">
    <property type="protein sequence ID" value="ENSFALP00000017424.1"/>
    <property type="gene ID" value="ENSFALG00000023766.1"/>
</dbReference>
<reference evidence="3" key="3">
    <citation type="submission" date="2025-09" db="UniProtKB">
        <authorList>
            <consortium name="Ensembl"/>
        </authorList>
    </citation>
    <scope>IDENTIFICATION</scope>
</reference>
<proteinExistence type="predicted"/>
<dbReference type="GO" id="GO:0005737">
    <property type="term" value="C:cytoplasm"/>
    <property type="evidence" value="ECO:0007669"/>
    <property type="project" value="TreeGrafter"/>
</dbReference>
<dbReference type="PANTHER" id="PTHR10159:SF343">
    <property type="entry name" value="DUAL SPECIFICITY PROTEIN PHOSPHATASE 16"/>
    <property type="match status" value="1"/>
</dbReference>
<dbReference type="PANTHER" id="PTHR10159">
    <property type="entry name" value="DUAL SPECIFICITY PROTEIN PHOSPHATASE"/>
    <property type="match status" value="1"/>
</dbReference>